<keyword evidence="3" id="KW-0012">Acyltransferase</keyword>
<keyword evidence="2" id="KW-0808">Transferase</keyword>
<dbReference type="InterPro" id="IPR016039">
    <property type="entry name" value="Thiolase-like"/>
</dbReference>
<accession>A0A6G1I4L1</accession>
<dbReference type="Proteomes" id="UP000799640">
    <property type="component" value="Unassembled WGS sequence"/>
</dbReference>
<name>A0A6G1I4L1_9PEZI</name>
<dbReference type="AlphaFoldDB" id="A0A6G1I4L1"/>
<protein>
    <recommendedName>
        <fullName evidence="4">Thiolase-like protein type 1 additional C-terminal domain-containing protein</fullName>
    </recommendedName>
</protein>
<evidence type="ECO:0000313" key="5">
    <source>
        <dbReference type="EMBL" id="KAF2403124.1"/>
    </source>
</evidence>
<feature type="domain" description="Thiolase-like protein type 1 additional C-terminal" evidence="4">
    <location>
        <begin position="422"/>
        <end position="504"/>
    </location>
</feature>
<dbReference type="InterPro" id="IPR040771">
    <property type="entry name" value="TLP1_add_C"/>
</dbReference>
<proteinExistence type="inferred from homology"/>
<organism evidence="5 6">
    <name type="scientific">Trichodelitschia bisporula</name>
    <dbReference type="NCBI Taxonomy" id="703511"/>
    <lineage>
        <taxon>Eukaryota</taxon>
        <taxon>Fungi</taxon>
        <taxon>Dikarya</taxon>
        <taxon>Ascomycota</taxon>
        <taxon>Pezizomycotina</taxon>
        <taxon>Dothideomycetes</taxon>
        <taxon>Dothideomycetes incertae sedis</taxon>
        <taxon>Phaeotrichales</taxon>
        <taxon>Phaeotrichaceae</taxon>
        <taxon>Trichodelitschia</taxon>
    </lineage>
</organism>
<evidence type="ECO:0000259" key="4">
    <source>
        <dbReference type="Pfam" id="PF18313"/>
    </source>
</evidence>
<reference evidence="5" key="1">
    <citation type="journal article" date="2020" name="Stud. Mycol.">
        <title>101 Dothideomycetes genomes: a test case for predicting lifestyles and emergence of pathogens.</title>
        <authorList>
            <person name="Haridas S."/>
            <person name="Albert R."/>
            <person name="Binder M."/>
            <person name="Bloem J."/>
            <person name="Labutti K."/>
            <person name="Salamov A."/>
            <person name="Andreopoulos B."/>
            <person name="Baker S."/>
            <person name="Barry K."/>
            <person name="Bills G."/>
            <person name="Bluhm B."/>
            <person name="Cannon C."/>
            <person name="Castanera R."/>
            <person name="Culley D."/>
            <person name="Daum C."/>
            <person name="Ezra D."/>
            <person name="Gonzalez J."/>
            <person name="Henrissat B."/>
            <person name="Kuo A."/>
            <person name="Liang C."/>
            <person name="Lipzen A."/>
            <person name="Lutzoni F."/>
            <person name="Magnuson J."/>
            <person name="Mondo S."/>
            <person name="Nolan M."/>
            <person name="Ohm R."/>
            <person name="Pangilinan J."/>
            <person name="Park H.-J."/>
            <person name="Ramirez L."/>
            <person name="Alfaro M."/>
            <person name="Sun H."/>
            <person name="Tritt A."/>
            <person name="Yoshinaga Y."/>
            <person name="Zwiers L.-H."/>
            <person name="Turgeon B."/>
            <person name="Goodwin S."/>
            <person name="Spatafora J."/>
            <person name="Crous P."/>
            <person name="Grigoriev I."/>
        </authorList>
    </citation>
    <scope>NUCLEOTIDE SEQUENCE</scope>
    <source>
        <strain evidence="5">CBS 262.69</strain>
    </source>
</reference>
<dbReference type="EMBL" id="ML996690">
    <property type="protein sequence ID" value="KAF2403124.1"/>
    <property type="molecule type" value="Genomic_DNA"/>
</dbReference>
<dbReference type="PANTHER" id="PTHR18919">
    <property type="entry name" value="ACETYL-COA C-ACYLTRANSFERASE"/>
    <property type="match status" value="1"/>
</dbReference>
<dbReference type="Pfam" id="PF18313">
    <property type="entry name" value="TLP1_add_C"/>
    <property type="match status" value="1"/>
</dbReference>
<gene>
    <name evidence="5" type="ORF">EJ06DRAFT_528081</name>
</gene>
<evidence type="ECO:0000256" key="2">
    <source>
        <dbReference type="ARBA" id="ARBA00022679"/>
    </source>
</evidence>
<evidence type="ECO:0000313" key="6">
    <source>
        <dbReference type="Proteomes" id="UP000799640"/>
    </source>
</evidence>
<sequence>MPHEIPVVIGVGDYINRSLKTEDAIEPLELILRAIRNAIADTSLSPAMAEELQDRIDSIDVVASWTWPYDDLPGLVAAALGTKLQHKAYSAHGGNQPVKMFDCAARRIALGESRVAVVTGGEALASLVACAAAKKLPPPGWTKPAKRVESVFSPTTRDLGDNLGAVHSIGAPIHLYPLYENGFRASRKQSIEENNAESAQLYAEFAKVAEKNPMAWNYGRPAVTADEIGTVSKKNRMICFPYPLLMNAFNNVNIAGACLLTSETFAKELGVPKARWIYPLGGAGTQDSGNFWERPNYHSSPCISRSLDAGLQVSGLSKDQIDLFDFYSCFPIVPKLACDHLGLPMTKPLKPITLLGGLTSFGGAGNNYSMHALIEMVRELRQSEGKNGLVLANGGWVTYQHVVCLSSAPRRDGSAYPVEDVLPELITDVPVPEVEVSPEGEAVVETYTVEFGRDGKPERGHVVGRLKSNGKRFLANHADGETLAQLASGTREPIGRSGWVKGDSKVKGRNLFTVGSGQKL</sequence>
<keyword evidence="6" id="KW-1185">Reference proteome</keyword>
<evidence type="ECO:0000256" key="1">
    <source>
        <dbReference type="ARBA" id="ARBA00010982"/>
    </source>
</evidence>
<dbReference type="OrthoDB" id="435240at2759"/>
<dbReference type="GO" id="GO:0016746">
    <property type="term" value="F:acyltransferase activity"/>
    <property type="evidence" value="ECO:0007669"/>
    <property type="project" value="UniProtKB-KW"/>
</dbReference>
<evidence type="ECO:0000256" key="3">
    <source>
        <dbReference type="ARBA" id="ARBA00023315"/>
    </source>
</evidence>
<comment type="similarity">
    <text evidence="1">Belongs to the thiolase-like superfamily. Thiolase family.</text>
</comment>
<dbReference type="Gene3D" id="3.40.47.10">
    <property type="match status" value="1"/>
</dbReference>
<dbReference type="PANTHER" id="PTHR18919:SF139">
    <property type="entry name" value="THIOLASE-LIKE PROTEIN TYPE 1 ADDITIONAL C-TERMINAL DOMAIN-CONTAINING PROTEIN"/>
    <property type="match status" value="1"/>
</dbReference>
<dbReference type="Gene3D" id="2.40.50.840">
    <property type="match status" value="1"/>
</dbReference>
<dbReference type="SUPFAM" id="SSF53901">
    <property type="entry name" value="Thiolase-like"/>
    <property type="match status" value="1"/>
</dbReference>